<sequence>MNLKKLIRNVPNFPKEGIIFRDITTILQSPEGLKWAIESMEKSLEGLEFDYIIGPESRGFIFGVPLAYNLGKGFIPVRKEGKLPYTTKSKAYDLEYGTATIEVHTDAFTPGQKVVIVDDLLATGGTSKAIIDLVEEMGGEVVKLVYLIELDFLQGRKVLGDYNVTSLINYDDEE</sequence>
<evidence type="ECO:0000256" key="10">
    <source>
        <dbReference type="ARBA" id="ARBA00022679"/>
    </source>
</evidence>
<evidence type="ECO:0000256" key="11">
    <source>
        <dbReference type="ARBA" id="ARBA00022726"/>
    </source>
</evidence>
<comment type="subcellular location">
    <subcellularLocation>
        <location evidence="3 12">Cytoplasm</location>
    </subcellularLocation>
</comment>
<dbReference type="GO" id="GO:0003999">
    <property type="term" value="F:adenine phosphoribosyltransferase activity"/>
    <property type="evidence" value="ECO:0007669"/>
    <property type="project" value="UniProtKB-UniRule"/>
</dbReference>
<dbReference type="NCBIfam" id="NF002634">
    <property type="entry name" value="PRK02304.1-3"/>
    <property type="match status" value="1"/>
</dbReference>
<keyword evidence="8 12" id="KW-0963">Cytoplasm</keyword>
<comment type="caution">
    <text evidence="14">The sequence shown here is derived from an EMBL/GenBank/DDBJ whole genome shotgun (WGS) entry which is preliminary data.</text>
</comment>
<dbReference type="GO" id="GO:0006166">
    <property type="term" value="P:purine ribonucleoside salvage"/>
    <property type="evidence" value="ECO:0007669"/>
    <property type="project" value="UniProtKB-UniRule"/>
</dbReference>
<dbReference type="UniPathway" id="UPA00588">
    <property type="reaction ID" value="UER00646"/>
</dbReference>
<dbReference type="Pfam" id="PF00156">
    <property type="entry name" value="Pribosyltran"/>
    <property type="match status" value="1"/>
</dbReference>
<keyword evidence="10 12" id="KW-0808">Transferase</keyword>
<evidence type="ECO:0000256" key="3">
    <source>
        <dbReference type="ARBA" id="ARBA00004496"/>
    </source>
</evidence>
<dbReference type="GO" id="GO:0016208">
    <property type="term" value="F:AMP binding"/>
    <property type="evidence" value="ECO:0007669"/>
    <property type="project" value="TreeGrafter"/>
</dbReference>
<keyword evidence="9 12" id="KW-0328">Glycosyltransferase</keyword>
<dbReference type="GO" id="GO:0002055">
    <property type="term" value="F:adenine binding"/>
    <property type="evidence" value="ECO:0007669"/>
    <property type="project" value="TreeGrafter"/>
</dbReference>
<evidence type="ECO:0000313" key="14">
    <source>
        <dbReference type="EMBL" id="TCT16781.1"/>
    </source>
</evidence>
<dbReference type="CDD" id="cd06223">
    <property type="entry name" value="PRTases_typeI"/>
    <property type="match status" value="1"/>
</dbReference>
<name>A0A4R3MNI9_9FIRM</name>
<comment type="subunit">
    <text evidence="6 12">Homodimer.</text>
</comment>
<dbReference type="GO" id="GO:0006168">
    <property type="term" value="P:adenine salvage"/>
    <property type="evidence" value="ECO:0007669"/>
    <property type="project" value="InterPro"/>
</dbReference>
<evidence type="ECO:0000313" key="15">
    <source>
        <dbReference type="Proteomes" id="UP000294902"/>
    </source>
</evidence>
<dbReference type="FunFam" id="3.40.50.2020:FF:000004">
    <property type="entry name" value="Adenine phosphoribosyltransferase"/>
    <property type="match status" value="1"/>
</dbReference>
<evidence type="ECO:0000256" key="8">
    <source>
        <dbReference type="ARBA" id="ARBA00022490"/>
    </source>
</evidence>
<evidence type="ECO:0000256" key="1">
    <source>
        <dbReference type="ARBA" id="ARBA00000868"/>
    </source>
</evidence>
<evidence type="ECO:0000256" key="5">
    <source>
        <dbReference type="ARBA" id="ARBA00008391"/>
    </source>
</evidence>
<dbReference type="InterPro" id="IPR050054">
    <property type="entry name" value="UPRTase/APRTase"/>
</dbReference>
<dbReference type="EMBL" id="SMAL01000001">
    <property type="protein sequence ID" value="TCT16781.1"/>
    <property type="molecule type" value="Genomic_DNA"/>
</dbReference>
<dbReference type="GO" id="GO:0005737">
    <property type="term" value="C:cytoplasm"/>
    <property type="evidence" value="ECO:0007669"/>
    <property type="project" value="UniProtKB-SubCell"/>
</dbReference>
<evidence type="ECO:0000256" key="12">
    <source>
        <dbReference type="HAMAP-Rule" id="MF_00004"/>
    </source>
</evidence>
<proteinExistence type="inferred from homology"/>
<dbReference type="Proteomes" id="UP000294902">
    <property type="component" value="Unassembled WGS sequence"/>
</dbReference>
<evidence type="ECO:0000256" key="6">
    <source>
        <dbReference type="ARBA" id="ARBA00011738"/>
    </source>
</evidence>
<evidence type="ECO:0000256" key="4">
    <source>
        <dbReference type="ARBA" id="ARBA00004659"/>
    </source>
</evidence>
<comment type="catalytic activity">
    <reaction evidence="1 12">
        <text>AMP + diphosphate = 5-phospho-alpha-D-ribose 1-diphosphate + adenine</text>
        <dbReference type="Rhea" id="RHEA:16609"/>
        <dbReference type="ChEBI" id="CHEBI:16708"/>
        <dbReference type="ChEBI" id="CHEBI:33019"/>
        <dbReference type="ChEBI" id="CHEBI:58017"/>
        <dbReference type="ChEBI" id="CHEBI:456215"/>
        <dbReference type="EC" id="2.4.2.7"/>
    </reaction>
</comment>
<dbReference type="PANTHER" id="PTHR32315:SF3">
    <property type="entry name" value="ADENINE PHOSPHORIBOSYLTRANSFERASE"/>
    <property type="match status" value="1"/>
</dbReference>
<dbReference type="NCBIfam" id="NF002636">
    <property type="entry name" value="PRK02304.1-5"/>
    <property type="match status" value="1"/>
</dbReference>
<keyword evidence="15" id="KW-1185">Reference proteome</keyword>
<dbReference type="SUPFAM" id="SSF53271">
    <property type="entry name" value="PRTase-like"/>
    <property type="match status" value="1"/>
</dbReference>
<dbReference type="NCBIfam" id="TIGR01090">
    <property type="entry name" value="apt"/>
    <property type="match status" value="1"/>
</dbReference>
<keyword evidence="11 12" id="KW-0660">Purine salvage</keyword>
<dbReference type="PANTHER" id="PTHR32315">
    <property type="entry name" value="ADENINE PHOSPHORIBOSYLTRANSFERASE"/>
    <property type="match status" value="1"/>
</dbReference>
<dbReference type="Gene3D" id="3.40.50.2020">
    <property type="match status" value="1"/>
</dbReference>
<comment type="pathway">
    <text evidence="4 12">Purine metabolism; AMP biosynthesis via salvage pathway; AMP from adenine: step 1/1.</text>
</comment>
<dbReference type="InterPro" id="IPR000836">
    <property type="entry name" value="PRTase_dom"/>
</dbReference>
<feature type="domain" description="Phosphoribosyltransferase" evidence="13">
    <location>
        <begin position="25"/>
        <end position="167"/>
    </location>
</feature>
<comment type="function">
    <text evidence="2 12">Catalyzes a salvage reaction resulting in the formation of AMP, that is energically less costly than de novo synthesis.</text>
</comment>
<evidence type="ECO:0000256" key="7">
    <source>
        <dbReference type="ARBA" id="ARBA00011893"/>
    </source>
</evidence>
<evidence type="ECO:0000256" key="9">
    <source>
        <dbReference type="ARBA" id="ARBA00022676"/>
    </source>
</evidence>
<dbReference type="InterPro" id="IPR029057">
    <property type="entry name" value="PRTase-like"/>
</dbReference>
<reference evidence="14 15" key="1">
    <citation type="submission" date="2019-03" db="EMBL/GenBank/DDBJ databases">
        <title>Genomic Encyclopedia of Type Strains, Phase IV (KMG-IV): sequencing the most valuable type-strain genomes for metagenomic binning, comparative biology and taxonomic classification.</title>
        <authorList>
            <person name="Goeker M."/>
        </authorList>
    </citation>
    <scope>NUCLEOTIDE SEQUENCE [LARGE SCALE GENOMIC DNA]</scope>
    <source>
        <strain evidence="14 15">DSM 24629</strain>
    </source>
</reference>
<dbReference type="EC" id="2.4.2.7" evidence="7 12"/>
<accession>A0A4R3MNI9</accession>
<evidence type="ECO:0000259" key="13">
    <source>
        <dbReference type="Pfam" id="PF00156"/>
    </source>
</evidence>
<protein>
    <recommendedName>
        <fullName evidence="7 12">Adenine phosphoribosyltransferase</fullName>
        <shortName evidence="12">APRT</shortName>
        <ecNumber evidence="7 12">2.4.2.7</ecNumber>
    </recommendedName>
</protein>
<evidence type="ECO:0000256" key="2">
    <source>
        <dbReference type="ARBA" id="ARBA00003968"/>
    </source>
</evidence>
<dbReference type="RefSeq" id="WP_207669136.1">
    <property type="nucleotide sequence ID" value="NZ_SMAL01000001.1"/>
</dbReference>
<dbReference type="AlphaFoldDB" id="A0A4R3MNI9"/>
<organism evidence="14 15">
    <name type="scientific">Natranaerovirga pectinivora</name>
    <dbReference type="NCBI Taxonomy" id="682400"/>
    <lineage>
        <taxon>Bacteria</taxon>
        <taxon>Bacillati</taxon>
        <taxon>Bacillota</taxon>
        <taxon>Clostridia</taxon>
        <taxon>Lachnospirales</taxon>
        <taxon>Natranaerovirgaceae</taxon>
        <taxon>Natranaerovirga</taxon>
    </lineage>
</organism>
<comment type="similarity">
    <text evidence="5 12">Belongs to the purine/pyrimidine phosphoribosyltransferase family.</text>
</comment>
<dbReference type="InterPro" id="IPR005764">
    <property type="entry name" value="Ade_phspho_trans"/>
</dbReference>
<dbReference type="GO" id="GO:0044209">
    <property type="term" value="P:AMP salvage"/>
    <property type="evidence" value="ECO:0007669"/>
    <property type="project" value="UniProtKB-UniRule"/>
</dbReference>
<gene>
    <name evidence="12" type="primary">apt</name>
    <name evidence="14" type="ORF">EDC18_10176</name>
</gene>
<dbReference type="NCBIfam" id="NF002633">
    <property type="entry name" value="PRK02304.1-2"/>
    <property type="match status" value="1"/>
</dbReference>
<dbReference type="HAMAP" id="MF_00004">
    <property type="entry name" value="Aden_phosphoribosyltr"/>
    <property type="match status" value="1"/>
</dbReference>